<accession>A0AAE3MKK6</accession>
<organism evidence="2 3">
    <name type="scientific">Lentiprolixibacter aurantiacus</name>
    <dbReference type="NCBI Taxonomy" id="2993939"/>
    <lineage>
        <taxon>Bacteria</taxon>
        <taxon>Pseudomonadati</taxon>
        <taxon>Bacteroidota</taxon>
        <taxon>Flavobacteriia</taxon>
        <taxon>Flavobacteriales</taxon>
        <taxon>Flavobacteriaceae</taxon>
        <taxon>Lentiprolixibacter</taxon>
    </lineage>
</organism>
<dbReference type="Pfam" id="PF13365">
    <property type="entry name" value="Trypsin_2"/>
    <property type="match status" value="1"/>
</dbReference>
<dbReference type="RefSeq" id="WP_266011035.1">
    <property type="nucleotide sequence ID" value="NZ_JAPFQP010000001.1"/>
</dbReference>
<keyword evidence="2" id="KW-0378">Hydrolase</keyword>
<dbReference type="SUPFAM" id="SSF50494">
    <property type="entry name" value="Trypsin-like serine proteases"/>
    <property type="match status" value="1"/>
</dbReference>
<dbReference type="EMBL" id="JAPFQP010000001">
    <property type="protein sequence ID" value="MCX2718762.1"/>
    <property type="molecule type" value="Genomic_DNA"/>
</dbReference>
<evidence type="ECO:0000313" key="3">
    <source>
        <dbReference type="Proteomes" id="UP001207116"/>
    </source>
</evidence>
<evidence type="ECO:0000256" key="1">
    <source>
        <dbReference type="SAM" id="SignalP"/>
    </source>
</evidence>
<feature type="chain" id="PRO_5042142579" evidence="1">
    <location>
        <begin position="23"/>
        <end position="330"/>
    </location>
</feature>
<dbReference type="Proteomes" id="UP001207116">
    <property type="component" value="Unassembled WGS sequence"/>
</dbReference>
<dbReference type="InterPro" id="IPR043504">
    <property type="entry name" value="Peptidase_S1_PA_chymotrypsin"/>
</dbReference>
<keyword evidence="3" id="KW-1185">Reference proteome</keyword>
<dbReference type="Gene3D" id="2.40.10.10">
    <property type="entry name" value="Trypsin-like serine proteases"/>
    <property type="match status" value="2"/>
</dbReference>
<dbReference type="GO" id="GO:0006508">
    <property type="term" value="P:proteolysis"/>
    <property type="evidence" value="ECO:0007669"/>
    <property type="project" value="UniProtKB-KW"/>
</dbReference>
<comment type="caution">
    <text evidence="2">The sequence shown here is derived from an EMBL/GenBank/DDBJ whole genome shotgun (WGS) entry which is preliminary data.</text>
</comment>
<name>A0AAE3MKK6_9FLAO</name>
<dbReference type="GO" id="GO:0008233">
    <property type="term" value="F:peptidase activity"/>
    <property type="evidence" value="ECO:0007669"/>
    <property type="project" value="UniProtKB-KW"/>
</dbReference>
<reference evidence="2" key="1">
    <citation type="submission" date="2022-11" db="EMBL/GenBank/DDBJ databases">
        <title>The characterization of three novel Bacteroidetes species and genomic analysis of their roles in tidal elemental geochemical cycles.</title>
        <authorList>
            <person name="Ma K.-J."/>
        </authorList>
    </citation>
    <scope>NUCLEOTIDE SEQUENCE</scope>
    <source>
        <strain evidence="2">M415</strain>
    </source>
</reference>
<proteinExistence type="predicted"/>
<dbReference type="AlphaFoldDB" id="A0AAE3MKK6"/>
<evidence type="ECO:0000313" key="2">
    <source>
        <dbReference type="EMBL" id="MCX2718762.1"/>
    </source>
</evidence>
<sequence length="330" mass="36939">MKKNHKLIILSILFALSISVFSQDKEYSFIETVTQSSAFLFGSANELNKKYPVGSGFFVSDNGLIYLITAAHHADSISKSKTSYIRYINQSGGISEFEKVEFSNHEWYYNEESDLAILPMKRSGVLFSEFPIGISSIAIYNEKKAPLRNETTYTIGYPDGLGRFKMEPITLSGRPASKLIQYRLDSLKIYTGYYLDSNSFGGNSGGPVVTVDTSGKLKELVGVVSGSNTKLNLAVIAPSYSIMETIKRIPKYSDTLRISYDNGKPFTSIIYQENKIMEVQYIKSSTGIDLDKGNLRYGNGELLQYEYLNEKPVQKLIIKNGEIVSVQRIN</sequence>
<gene>
    <name evidence="2" type="ORF">OO016_04015</name>
</gene>
<keyword evidence="2" id="KW-0645">Protease</keyword>
<dbReference type="InterPro" id="IPR009003">
    <property type="entry name" value="Peptidase_S1_PA"/>
</dbReference>
<keyword evidence="1" id="KW-0732">Signal</keyword>
<protein>
    <submittedName>
        <fullName evidence="2">Serine protease</fullName>
    </submittedName>
</protein>
<feature type="signal peptide" evidence="1">
    <location>
        <begin position="1"/>
        <end position="22"/>
    </location>
</feature>